<dbReference type="STRING" id="1051891.A0A0C3KMD5"/>
<dbReference type="PANTHER" id="PTHR14042">
    <property type="entry name" value="DOPEY-RELATED"/>
    <property type="match status" value="1"/>
</dbReference>
<dbReference type="EMBL" id="KN823108">
    <property type="protein sequence ID" value="KIO22523.1"/>
    <property type="molecule type" value="Genomic_DNA"/>
</dbReference>
<dbReference type="InterPro" id="IPR056457">
    <property type="entry name" value="DOP1_C"/>
</dbReference>
<dbReference type="GO" id="GO:0005768">
    <property type="term" value="C:endosome"/>
    <property type="evidence" value="ECO:0007669"/>
    <property type="project" value="TreeGrafter"/>
</dbReference>
<dbReference type="GO" id="GO:0005829">
    <property type="term" value="C:cytosol"/>
    <property type="evidence" value="ECO:0007669"/>
    <property type="project" value="GOC"/>
</dbReference>
<dbReference type="PANTHER" id="PTHR14042:SF24">
    <property type="entry name" value="PROTEIN DOPEY-1 HOMOLOG"/>
    <property type="match status" value="1"/>
</dbReference>
<proteinExistence type="predicted"/>
<dbReference type="InterPro" id="IPR040314">
    <property type="entry name" value="DOP1"/>
</dbReference>
<reference evidence="2 3" key="1">
    <citation type="submission" date="2014-04" db="EMBL/GenBank/DDBJ databases">
        <authorList>
            <consortium name="DOE Joint Genome Institute"/>
            <person name="Kuo A."/>
            <person name="Girlanda M."/>
            <person name="Perotto S."/>
            <person name="Kohler A."/>
            <person name="Nagy L.G."/>
            <person name="Floudas D."/>
            <person name="Copeland A."/>
            <person name="Barry K.W."/>
            <person name="Cichocki N."/>
            <person name="Veneault-Fourrey C."/>
            <person name="LaButti K."/>
            <person name="Lindquist E.A."/>
            <person name="Lipzen A."/>
            <person name="Lundell T."/>
            <person name="Morin E."/>
            <person name="Murat C."/>
            <person name="Sun H."/>
            <person name="Tunlid A."/>
            <person name="Henrissat B."/>
            <person name="Grigoriev I.V."/>
            <person name="Hibbett D.S."/>
            <person name="Martin F."/>
            <person name="Nordberg H.P."/>
            <person name="Cantor M.N."/>
            <person name="Hua S.X."/>
        </authorList>
    </citation>
    <scope>NUCLEOTIDE SEQUENCE [LARGE SCALE GENOMIC DNA]</scope>
    <source>
        <strain evidence="2 3">MUT 4182</strain>
    </source>
</reference>
<dbReference type="Pfam" id="PF24598">
    <property type="entry name" value="DOP1_C"/>
    <property type="match status" value="2"/>
</dbReference>
<gene>
    <name evidence="2" type="ORF">M407DRAFT_9910</name>
</gene>
<protein>
    <recommendedName>
        <fullName evidence="1">DOP1-like C-terminal domain-containing protein</fullName>
    </recommendedName>
</protein>
<dbReference type="OrthoDB" id="297643at2759"/>
<name>A0A0C3KMD5_9AGAM</name>
<keyword evidence="3" id="KW-1185">Reference proteome</keyword>
<feature type="domain" description="DOP1-like C-terminal" evidence="1">
    <location>
        <begin position="339"/>
        <end position="449"/>
    </location>
</feature>
<feature type="non-terminal residue" evidence="2">
    <location>
        <position position="1"/>
    </location>
</feature>
<dbReference type="Proteomes" id="UP000054248">
    <property type="component" value="Unassembled WGS sequence"/>
</dbReference>
<feature type="domain" description="DOP1-like C-terminal" evidence="1">
    <location>
        <begin position="80"/>
        <end position="321"/>
    </location>
</feature>
<dbReference type="AlphaFoldDB" id="A0A0C3KMD5"/>
<evidence type="ECO:0000313" key="3">
    <source>
        <dbReference type="Proteomes" id="UP000054248"/>
    </source>
</evidence>
<reference evidence="3" key="2">
    <citation type="submission" date="2015-01" db="EMBL/GenBank/DDBJ databases">
        <title>Evolutionary Origins and Diversification of the Mycorrhizal Mutualists.</title>
        <authorList>
            <consortium name="DOE Joint Genome Institute"/>
            <consortium name="Mycorrhizal Genomics Consortium"/>
            <person name="Kohler A."/>
            <person name="Kuo A."/>
            <person name="Nagy L.G."/>
            <person name="Floudas D."/>
            <person name="Copeland A."/>
            <person name="Barry K.W."/>
            <person name="Cichocki N."/>
            <person name="Veneault-Fourrey C."/>
            <person name="LaButti K."/>
            <person name="Lindquist E.A."/>
            <person name="Lipzen A."/>
            <person name="Lundell T."/>
            <person name="Morin E."/>
            <person name="Murat C."/>
            <person name="Riley R."/>
            <person name="Ohm R."/>
            <person name="Sun H."/>
            <person name="Tunlid A."/>
            <person name="Henrissat B."/>
            <person name="Grigoriev I.V."/>
            <person name="Hibbett D.S."/>
            <person name="Martin F."/>
        </authorList>
    </citation>
    <scope>NUCLEOTIDE SEQUENCE [LARGE SCALE GENOMIC DNA]</scope>
    <source>
        <strain evidence="3">MUT 4182</strain>
    </source>
</reference>
<dbReference type="HOGENOM" id="CLU_650486_0_0_1"/>
<accession>A0A0C3KMD5</accession>
<sequence>RGPKDVGGLIDRSTTPIPKGDSRLLVAPYSKVANALGAQSDTALNEKSDGASLSVEDSQRSLPGPDLIDQINEFLGAKLLPNLRRFLADPDKVLALCNNIVYYIVAPSMKTKSRTLEVDRPIMDIMAEMVKIPAALKAWRAPVSEAFTDTRFFNASPASSTRWRPLVKTLMESDKTVIAELIGKITGAPSANIFANREYEMLLRSLNLRRLSFALFAGDRNQYLAQLPAIQEKLVDLLRSSTLAPVVLSEVYLCLRVLLCRLSPHNMNSFWPVILTEMFRVFEQCISSPPADGSEDLLVVMAACKFLDLVLVLQTEEFQVYARLSTPQGRLLTPGTISHQWMFVTDTVDAVYRPEAWIPESVMDQLAEIIVDLPDLREHHEHGDNAITGAALVSSVMERAGSGLVNGSAASATAIRRPLLSSIRSIDSIKDLVPFFSHVSLFSYESVYSSAVTAVGSSIGGLAAVDGAVDWEAVEQGLLEEMFEGR</sequence>
<evidence type="ECO:0000259" key="1">
    <source>
        <dbReference type="Pfam" id="PF24598"/>
    </source>
</evidence>
<organism evidence="2 3">
    <name type="scientific">Tulasnella calospora MUT 4182</name>
    <dbReference type="NCBI Taxonomy" id="1051891"/>
    <lineage>
        <taxon>Eukaryota</taxon>
        <taxon>Fungi</taxon>
        <taxon>Dikarya</taxon>
        <taxon>Basidiomycota</taxon>
        <taxon>Agaricomycotina</taxon>
        <taxon>Agaricomycetes</taxon>
        <taxon>Cantharellales</taxon>
        <taxon>Tulasnellaceae</taxon>
        <taxon>Tulasnella</taxon>
    </lineage>
</organism>
<dbReference type="GO" id="GO:0006895">
    <property type="term" value="P:Golgi to endosome transport"/>
    <property type="evidence" value="ECO:0007669"/>
    <property type="project" value="InterPro"/>
</dbReference>
<evidence type="ECO:0000313" key="2">
    <source>
        <dbReference type="EMBL" id="KIO22523.1"/>
    </source>
</evidence>
<dbReference type="GO" id="GO:0005802">
    <property type="term" value="C:trans-Golgi network"/>
    <property type="evidence" value="ECO:0007669"/>
    <property type="project" value="TreeGrafter"/>
</dbReference>